<evidence type="ECO:0000259" key="1">
    <source>
        <dbReference type="Pfam" id="PF04991"/>
    </source>
</evidence>
<evidence type="ECO:0000313" key="2">
    <source>
        <dbReference type="EMBL" id="KEQ50328.1"/>
    </source>
</evidence>
<name>A0A081R555_STROR</name>
<dbReference type="GO" id="GO:0009100">
    <property type="term" value="P:glycoprotein metabolic process"/>
    <property type="evidence" value="ECO:0007669"/>
    <property type="project" value="UniProtKB-ARBA"/>
</dbReference>
<dbReference type="EMBL" id="JPGB01000004">
    <property type="protein sequence ID" value="KEQ50328.1"/>
    <property type="molecule type" value="Genomic_DNA"/>
</dbReference>
<evidence type="ECO:0000313" key="3">
    <source>
        <dbReference type="Proteomes" id="UP000028098"/>
    </source>
</evidence>
<dbReference type="InterPro" id="IPR052942">
    <property type="entry name" value="LPS_cholinephosphotransferase"/>
</dbReference>
<dbReference type="AlphaFoldDB" id="A0A081R555"/>
<accession>A0A081R555</accession>
<proteinExistence type="predicted"/>
<dbReference type="Pfam" id="PF04991">
    <property type="entry name" value="LicD"/>
    <property type="match status" value="1"/>
</dbReference>
<dbReference type="STRING" id="1303.SORDD17_01290"/>
<reference evidence="2 3" key="1">
    <citation type="submission" date="2014-05" db="EMBL/GenBank/DDBJ databases">
        <authorList>
            <person name="Daugherty S.C."/>
            <person name="Tallon L.J."/>
            <person name="Sadzewicz L."/>
            <person name="Kilian M."/>
            <person name="Tettelin H."/>
        </authorList>
    </citation>
    <scope>NUCLEOTIDE SEQUENCE [LARGE SCALE GENOMIC DNA]</scope>
    <source>
        <strain evidence="2 3">SK143</strain>
    </source>
</reference>
<organism evidence="2 3">
    <name type="scientific">Streptococcus oralis</name>
    <dbReference type="NCBI Taxonomy" id="1303"/>
    <lineage>
        <taxon>Bacteria</taxon>
        <taxon>Bacillati</taxon>
        <taxon>Bacillota</taxon>
        <taxon>Bacilli</taxon>
        <taxon>Lactobacillales</taxon>
        <taxon>Streptococcaceae</taxon>
        <taxon>Streptococcus</taxon>
    </lineage>
</organism>
<dbReference type="InterPro" id="IPR007074">
    <property type="entry name" value="LicD/FKTN/FKRP_NTP_transf"/>
</dbReference>
<dbReference type="PANTHER" id="PTHR43404">
    <property type="entry name" value="LIPOPOLYSACCHARIDE CHOLINEPHOSPHOTRANSFERASE LICD"/>
    <property type="match status" value="1"/>
</dbReference>
<gene>
    <name evidence="2" type="ORF">SK143_0379</name>
</gene>
<dbReference type="Proteomes" id="UP000028098">
    <property type="component" value="Unassembled WGS sequence"/>
</dbReference>
<feature type="domain" description="LicD/FKTN/FKRP nucleotidyltransferase" evidence="1">
    <location>
        <begin position="26"/>
        <end position="247"/>
    </location>
</feature>
<dbReference type="RefSeq" id="WP_042902133.1">
    <property type="nucleotide sequence ID" value="NZ_JAKUWQ010000002.1"/>
</dbReference>
<protein>
    <submittedName>
        <fullName evidence="2">LicD family protein</fullName>
    </submittedName>
</protein>
<comment type="caution">
    <text evidence="2">The sequence shown here is derived from an EMBL/GenBank/DDBJ whole genome shotgun (WGS) entry which is preliminary data.</text>
</comment>
<dbReference type="PATRIC" id="fig|1303.44.peg.342"/>
<dbReference type="PANTHER" id="PTHR43404:SF2">
    <property type="entry name" value="LIPOPOLYSACCHARIDE CHOLINEPHOSPHOTRANSFERASE LICD"/>
    <property type="match status" value="1"/>
</dbReference>
<sequence length="270" mass="31921">MSERTLTLEEIKQVELDILKYLHDLCEQHQIKYFIDFGTLLGAVRHKGFIPWDDDTDISLARDEFEKLYKVLQNENHPYYKLISFRETKGYPYSYMRVYDVRTRRDANLVDSTVVLGTCVDIFPYDGVVTEESDRKKMKLYKYFIRLSSLNFKGIKSENGGLKNLPRYMGSAIFRLTSPQLWNQKLESLALKYSVDQATDLTCTIYDPYYPNGIKKEWLYDLIDMPYENIVVKVPRKYHEILVYEFGENYMTPPPIEQQVPGGDKNYWIN</sequence>